<dbReference type="InterPro" id="IPR010982">
    <property type="entry name" value="Lambda_DNA-bd_dom_sf"/>
</dbReference>
<proteinExistence type="predicted"/>
<evidence type="ECO:0000259" key="1">
    <source>
        <dbReference type="Pfam" id="PF13443"/>
    </source>
</evidence>
<dbReference type="REBASE" id="28950">
    <property type="entry name" value="C.Esi703ORF10120P"/>
</dbReference>
<dbReference type="InterPro" id="IPR001387">
    <property type="entry name" value="Cro/C1-type_HTH"/>
</dbReference>
<dbReference type="Proteomes" id="UP000008803">
    <property type="component" value="Chromosome"/>
</dbReference>
<name>D4JSZ9_9FIRM</name>
<dbReference type="AlphaFoldDB" id="D4JSZ9"/>
<dbReference type="PATRIC" id="fig|657319.3.peg.1303"/>
<accession>D4JSZ9</accession>
<dbReference type="KEGG" id="esu:EUS_10100"/>
<dbReference type="HOGENOM" id="CLU_066192_31_1_9"/>
<reference evidence="2 3" key="2">
    <citation type="submission" date="2010-03" db="EMBL/GenBank/DDBJ databases">
        <authorList>
            <person name="Pajon A."/>
        </authorList>
    </citation>
    <scope>NUCLEOTIDE SEQUENCE [LARGE SCALE GENOMIC DNA]</scope>
    <source>
        <strain evidence="2 3">70/3</strain>
    </source>
</reference>
<dbReference type="Gene3D" id="1.10.260.40">
    <property type="entry name" value="lambda repressor-like DNA-binding domains"/>
    <property type="match status" value="1"/>
</dbReference>
<dbReference type="GO" id="GO:0003677">
    <property type="term" value="F:DNA binding"/>
    <property type="evidence" value="ECO:0007669"/>
    <property type="project" value="InterPro"/>
</dbReference>
<dbReference type="Pfam" id="PF13443">
    <property type="entry name" value="HTH_26"/>
    <property type="match status" value="1"/>
</dbReference>
<sequence>MSLSYEKLWKLMKENRMNKKDLRMAAELTTNTMSKLKNNQPVNVKVLMNICKVYHCDIGDIMEVILDD</sequence>
<organism evidence="2 3">
    <name type="scientific">[Eubacterium] siraeum 70/3</name>
    <dbReference type="NCBI Taxonomy" id="657319"/>
    <lineage>
        <taxon>Bacteria</taxon>
        <taxon>Bacillati</taxon>
        <taxon>Bacillota</taxon>
        <taxon>Clostridia</taxon>
        <taxon>Eubacteriales</taxon>
        <taxon>Oscillospiraceae</taxon>
        <taxon>Oscillospiraceae incertae sedis</taxon>
    </lineage>
</organism>
<protein>
    <submittedName>
        <fullName evidence="2">Predicted transcriptional regulator</fullName>
    </submittedName>
</protein>
<evidence type="ECO:0000313" key="2">
    <source>
        <dbReference type="EMBL" id="CBK96218.1"/>
    </source>
</evidence>
<gene>
    <name evidence="2" type="ORF">EUS_10100</name>
</gene>
<reference evidence="2 3" key="1">
    <citation type="submission" date="2010-03" db="EMBL/GenBank/DDBJ databases">
        <title>The genome sequence of Eubacterium siraeum 70/3.</title>
        <authorList>
            <consortium name="metaHIT consortium -- http://www.metahit.eu/"/>
            <person name="Pajon A."/>
            <person name="Turner K."/>
            <person name="Parkhill J."/>
            <person name="Duncan S."/>
            <person name="Flint H."/>
        </authorList>
    </citation>
    <scope>NUCLEOTIDE SEQUENCE [LARGE SCALE GENOMIC DNA]</scope>
    <source>
        <strain evidence="2 3">70/3</strain>
    </source>
</reference>
<dbReference type="EMBL" id="FP929044">
    <property type="protein sequence ID" value="CBK96218.1"/>
    <property type="molecule type" value="Genomic_DNA"/>
</dbReference>
<feature type="domain" description="HTH cro/C1-type" evidence="1">
    <location>
        <begin position="7"/>
        <end position="65"/>
    </location>
</feature>
<dbReference type="BioCyc" id="ESIR657319:G136K-855-MONOMER"/>
<evidence type="ECO:0000313" key="3">
    <source>
        <dbReference type="Proteomes" id="UP000008803"/>
    </source>
</evidence>
<dbReference type="SUPFAM" id="SSF47413">
    <property type="entry name" value="lambda repressor-like DNA-binding domains"/>
    <property type="match status" value="1"/>
</dbReference>